<dbReference type="WBParaSite" id="ALUE_0001143301-mRNA-1">
    <property type="protein sequence ID" value="ALUE_0001143301-mRNA-1"/>
    <property type="gene ID" value="ALUE_0001143301"/>
</dbReference>
<accession>A0A0M3I3Z3</accession>
<evidence type="ECO:0000313" key="2">
    <source>
        <dbReference type="WBParaSite" id="ALUE_0001143301-mRNA-1"/>
    </source>
</evidence>
<protein>
    <submittedName>
        <fullName evidence="2">Uncharacterized protein</fullName>
    </submittedName>
</protein>
<organism evidence="1 2">
    <name type="scientific">Ascaris lumbricoides</name>
    <name type="common">Giant roundworm</name>
    <dbReference type="NCBI Taxonomy" id="6252"/>
    <lineage>
        <taxon>Eukaryota</taxon>
        <taxon>Metazoa</taxon>
        <taxon>Ecdysozoa</taxon>
        <taxon>Nematoda</taxon>
        <taxon>Chromadorea</taxon>
        <taxon>Rhabditida</taxon>
        <taxon>Spirurina</taxon>
        <taxon>Ascaridomorpha</taxon>
        <taxon>Ascaridoidea</taxon>
        <taxon>Ascarididae</taxon>
        <taxon>Ascaris</taxon>
    </lineage>
</organism>
<name>A0A0M3I3Z3_ASCLU</name>
<reference evidence="2" key="1">
    <citation type="submission" date="2017-02" db="UniProtKB">
        <authorList>
            <consortium name="WormBaseParasite"/>
        </authorList>
    </citation>
    <scope>IDENTIFICATION</scope>
</reference>
<keyword evidence="1" id="KW-1185">Reference proteome</keyword>
<dbReference type="Proteomes" id="UP000036681">
    <property type="component" value="Unplaced"/>
</dbReference>
<proteinExistence type="predicted"/>
<sequence length="96" mass="10845">MDHLEFRDSHIHTATTSIIIPQRETSLLVDYRWQFTKVAIRCKLSASELLLKVPLCPAAYNVRPPTLLLIAHLSFGTDLMEPRIMASCERPGILGD</sequence>
<dbReference type="AlphaFoldDB" id="A0A0M3I3Z3"/>
<evidence type="ECO:0000313" key="1">
    <source>
        <dbReference type="Proteomes" id="UP000036681"/>
    </source>
</evidence>